<organism evidence="2">
    <name type="scientific">uncultured Caudovirales phage</name>
    <dbReference type="NCBI Taxonomy" id="2100421"/>
    <lineage>
        <taxon>Viruses</taxon>
        <taxon>Duplodnaviria</taxon>
        <taxon>Heunggongvirae</taxon>
        <taxon>Uroviricota</taxon>
        <taxon>Caudoviricetes</taxon>
        <taxon>Peduoviridae</taxon>
        <taxon>Maltschvirus</taxon>
        <taxon>Maltschvirus maltsch</taxon>
    </lineage>
</organism>
<dbReference type="InterPro" id="IPR046682">
    <property type="entry name" value="DUF6552"/>
</dbReference>
<name>A0A6J5T9L3_9CAUD</name>
<dbReference type="EMBL" id="LR797824">
    <property type="protein sequence ID" value="CAB4241628.1"/>
    <property type="molecule type" value="Genomic_DNA"/>
</dbReference>
<accession>A0A6J5T9L3</accession>
<feature type="transmembrane region" description="Helical" evidence="1">
    <location>
        <begin position="7"/>
        <end position="26"/>
    </location>
</feature>
<reference evidence="2" key="1">
    <citation type="submission" date="2020-05" db="EMBL/GenBank/DDBJ databases">
        <authorList>
            <person name="Chiriac C."/>
            <person name="Salcher M."/>
            <person name="Ghai R."/>
            <person name="Kavagutti S V."/>
        </authorList>
    </citation>
    <scope>NUCLEOTIDE SEQUENCE</scope>
</reference>
<feature type="transmembrane region" description="Helical" evidence="1">
    <location>
        <begin position="55"/>
        <end position="72"/>
    </location>
</feature>
<evidence type="ECO:0000313" key="2">
    <source>
        <dbReference type="EMBL" id="CAB4241628.1"/>
    </source>
</evidence>
<evidence type="ECO:0000256" key="1">
    <source>
        <dbReference type="SAM" id="Phobius"/>
    </source>
</evidence>
<keyword evidence="1" id="KW-0812">Transmembrane</keyword>
<proteinExistence type="predicted"/>
<keyword evidence="1" id="KW-1133">Transmembrane helix</keyword>
<gene>
    <name evidence="2" type="ORF">UFOVP71_166</name>
</gene>
<protein>
    <submittedName>
        <fullName evidence="2">Uncharacterized protein</fullName>
    </submittedName>
</protein>
<dbReference type="Pfam" id="PF20189">
    <property type="entry name" value="DUF6552"/>
    <property type="match status" value="1"/>
</dbReference>
<feature type="transmembrane region" description="Helical" evidence="1">
    <location>
        <begin position="32"/>
        <end position="50"/>
    </location>
</feature>
<sequence length="73" mass="8300">MNRNLDFYLKWTATAVIVLATLANAFDITPVNKLLFLLGCGLWTWVGILWRQPSLWSLNLFCGAVYIVGFVLH</sequence>
<keyword evidence="1" id="KW-0472">Membrane</keyword>